<evidence type="ECO:0000313" key="5">
    <source>
        <dbReference type="Proteomes" id="UP000319578"/>
    </source>
</evidence>
<keyword evidence="5" id="KW-1185">Reference proteome</keyword>
<comment type="caution">
    <text evidence="3">The sequence shown here is derived from an EMBL/GenBank/DDBJ whole genome shotgun (WGS) entry which is preliminary data.</text>
</comment>
<dbReference type="EMBL" id="LGIQ01000009">
    <property type="protein sequence ID" value="KNB70517.1"/>
    <property type="molecule type" value="Genomic_DNA"/>
</dbReference>
<dbReference type="EMBL" id="BJON01000014">
    <property type="protein sequence ID" value="GED70067.1"/>
    <property type="molecule type" value="Genomic_DNA"/>
</dbReference>
<protein>
    <recommendedName>
        <fullName evidence="6">Transporter</fullName>
    </recommendedName>
</protein>
<accession>A0A0K9YPD9</accession>
<reference evidence="3" key="2">
    <citation type="submission" date="2015-07" db="EMBL/GenBank/DDBJ databases">
        <title>MeaNS - Measles Nucleotide Surveillance Program.</title>
        <authorList>
            <person name="Tran T."/>
            <person name="Druce J."/>
        </authorList>
    </citation>
    <scope>NUCLEOTIDE SEQUENCE</scope>
    <source>
        <strain evidence="3">DSM 9887</strain>
    </source>
</reference>
<dbReference type="STRING" id="54915.ADS79_16495"/>
<proteinExistence type="predicted"/>
<feature type="coiled-coil region" evidence="1">
    <location>
        <begin position="83"/>
        <end position="110"/>
    </location>
</feature>
<evidence type="ECO:0000313" key="4">
    <source>
        <dbReference type="Proteomes" id="UP000036834"/>
    </source>
</evidence>
<keyword evidence="1" id="KW-0175">Coiled coil</keyword>
<name>A0A0K9YPD9_9BACL</name>
<evidence type="ECO:0000313" key="2">
    <source>
        <dbReference type="EMBL" id="GED70067.1"/>
    </source>
</evidence>
<evidence type="ECO:0000256" key="1">
    <source>
        <dbReference type="SAM" id="Coils"/>
    </source>
</evidence>
<evidence type="ECO:0000313" key="3">
    <source>
        <dbReference type="EMBL" id="KNB70517.1"/>
    </source>
</evidence>
<dbReference type="SUPFAM" id="SSF56954">
    <property type="entry name" value="Outer membrane efflux proteins (OEP)"/>
    <property type="match status" value="1"/>
</dbReference>
<dbReference type="AlphaFoldDB" id="A0A0K9YPD9"/>
<dbReference type="Gene3D" id="1.20.1600.10">
    <property type="entry name" value="Outer membrane efflux proteins (OEP)"/>
    <property type="match status" value="1"/>
</dbReference>
<reference evidence="2 5" key="3">
    <citation type="submission" date="2019-06" db="EMBL/GenBank/DDBJ databases">
        <title>Whole genome shotgun sequence of Brevibacillus reuszeri NBRC 15719.</title>
        <authorList>
            <person name="Hosoyama A."/>
            <person name="Uohara A."/>
            <person name="Ohji S."/>
            <person name="Ichikawa N."/>
        </authorList>
    </citation>
    <scope>NUCLEOTIDE SEQUENCE [LARGE SCALE GENOMIC DNA]</scope>
    <source>
        <strain evidence="2 5">NBRC 15719</strain>
    </source>
</reference>
<dbReference type="GO" id="GO:0015562">
    <property type="term" value="F:efflux transmembrane transporter activity"/>
    <property type="evidence" value="ECO:0007669"/>
    <property type="project" value="InterPro"/>
</dbReference>
<dbReference type="Proteomes" id="UP000319578">
    <property type="component" value="Unassembled WGS sequence"/>
</dbReference>
<reference evidence="4" key="1">
    <citation type="submission" date="2015-07" db="EMBL/GenBank/DDBJ databases">
        <title>Genome sequencing project for genomic taxonomy and phylogenomics of Bacillus-like bacteria.</title>
        <authorList>
            <person name="Liu B."/>
            <person name="Wang J."/>
            <person name="Zhu Y."/>
            <person name="Liu G."/>
            <person name="Chen Q."/>
            <person name="Chen Z."/>
            <person name="Lan J."/>
            <person name="Che J."/>
            <person name="Ge C."/>
            <person name="Shi H."/>
            <person name="Pan Z."/>
            <person name="Liu X."/>
        </authorList>
    </citation>
    <scope>NUCLEOTIDE SEQUENCE [LARGE SCALE GENOMIC DNA]</scope>
    <source>
        <strain evidence="4">DSM 9887</strain>
    </source>
</reference>
<organism evidence="3 4">
    <name type="scientific">Brevibacillus reuszeri</name>
    <dbReference type="NCBI Taxonomy" id="54915"/>
    <lineage>
        <taxon>Bacteria</taxon>
        <taxon>Bacillati</taxon>
        <taxon>Bacillota</taxon>
        <taxon>Bacilli</taxon>
        <taxon>Bacillales</taxon>
        <taxon>Paenibacillaceae</taxon>
        <taxon>Brevibacillus</taxon>
    </lineage>
</organism>
<dbReference type="PATRIC" id="fig|54915.3.peg.2348"/>
<dbReference type="Proteomes" id="UP000036834">
    <property type="component" value="Unassembled WGS sequence"/>
</dbReference>
<evidence type="ECO:0008006" key="6">
    <source>
        <dbReference type="Google" id="ProtNLM"/>
    </source>
</evidence>
<dbReference type="RefSeq" id="WP_049739508.1">
    <property type="nucleotide sequence ID" value="NZ_BJON01000014.1"/>
</dbReference>
<sequence>MISKYSVLSTDPGKIARNNLEKASIELEKMNRANVYALYSIYQSYEDGYKLLQTSKRALKLASENYTRMIIQFKQGLLGTAEVLQAEQDLAHLENQYVEAEHSFNQVKLNFQ</sequence>
<gene>
    <name evidence="3" type="ORF">ADS79_16495</name>
    <name evidence="2" type="ORF">BRE01_37690</name>
</gene>